<dbReference type="InterPro" id="IPR018958">
    <property type="entry name" value="Knr4/Smi1-like_dom"/>
</dbReference>
<proteinExistence type="predicted"/>
<sequence length="156" mass="17122">MRFDGRPQTWTDREVAALESRIGRRLPPDYREHLLTVGSGPLTRMIVPGTGDNAILHTVLGPADIDTLLSSESSYHELIPDRYLAVADGEGGAMCIGLDDDVAGRIFWADYDHADRAGFTAALDDPGPVRTSEEIMSERYGTWAEFVADLDGWEAV</sequence>
<dbReference type="InterPro" id="IPR037883">
    <property type="entry name" value="Knr4/Smi1-like_sf"/>
</dbReference>
<gene>
    <name evidence="2" type="ORF">GS4_06_00820</name>
</gene>
<dbReference type="AlphaFoldDB" id="M0QFZ9"/>
<feature type="domain" description="Knr4/Smi1-like" evidence="1">
    <location>
        <begin position="9"/>
        <end position="149"/>
    </location>
</feature>
<dbReference type="RefSeq" id="WP_007618181.1">
    <property type="nucleotide sequence ID" value="NZ_BANX01000006.1"/>
</dbReference>
<name>M0QFZ9_9ACTN</name>
<dbReference type="OrthoDB" id="4410991at2"/>
<dbReference type="EMBL" id="BANX01000006">
    <property type="protein sequence ID" value="GAC67236.1"/>
    <property type="molecule type" value="Genomic_DNA"/>
</dbReference>
<keyword evidence="3" id="KW-1185">Reference proteome</keyword>
<evidence type="ECO:0000313" key="3">
    <source>
        <dbReference type="Proteomes" id="UP000011666"/>
    </source>
</evidence>
<dbReference type="Pfam" id="PF09346">
    <property type="entry name" value="SMI1_KNR4"/>
    <property type="match status" value="1"/>
</dbReference>
<dbReference type="STRING" id="1223545.GS4_06_00820"/>
<dbReference type="SUPFAM" id="SSF160631">
    <property type="entry name" value="SMI1/KNR4-like"/>
    <property type="match status" value="1"/>
</dbReference>
<dbReference type="SMART" id="SM00860">
    <property type="entry name" value="SMI1_KNR4"/>
    <property type="match status" value="1"/>
</dbReference>
<accession>M0QFZ9</accession>
<evidence type="ECO:0000259" key="1">
    <source>
        <dbReference type="SMART" id="SM00860"/>
    </source>
</evidence>
<protein>
    <recommendedName>
        <fullName evidence="1">Knr4/Smi1-like domain-containing protein</fullName>
    </recommendedName>
</protein>
<dbReference type="Gene3D" id="3.40.1580.10">
    <property type="entry name" value="SMI1/KNR4-like"/>
    <property type="match status" value="1"/>
</dbReference>
<organism evidence="2 3">
    <name type="scientific">Gordonia soli NBRC 108243</name>
    <dbReference type="NCBI Taxonomy" id="1223545"/>
    <lineage>
        <taxon>Bacteria</taxon>
        <taxon>Bacillati</taxon>
        <taxon>Actinomycetota</taxon>
        <taxon>Actinomycetes</taxon>
        <taxon>Mycobacteriales</taxon>
        <taxon>Gordoniaceae</taxon>
        <taxon>Gordonia</taxon>
    </lineage>
</organism>
<reference evidence="2 3" key="1">
    <citation type="submission" date="2013-01" db="EMBL/GenBank/DDBJ databases">
        <title>Whole genome shotgun sequence of Gordonia soli NBRC 108243.</title>
        <authorList>
            <person name="Isaki-Nakamura S."/>
            <person name="Hosoyama A."/>
            <person name="Tsuchikane K."/>
            <person name="Ando Y."/>
            <person name="Baba S."/>
            <person name="Ohji S."/>
            <person name="Hamada M."/>
            <person name="Tamura T."/>
            <person name="Yamazoe A."/>
            <person name="Yamazaki S."/>
            <person name="Fujita N."/>
        </authorList>
    </citation>
    <scope>NUCLEOTIDE SEQUENCE [LARGE SCALE GENOMIC DNA]</scope>
    <source>
        <strain evidence="2 3">NBRC 108243</strain>
    </source>
</reference>
<dbReference type="Proteomes" id="UP000011666">
    <property type="component" value="Unassembled WGS sequence"/>
</dbReference>
<evidence type="ECO:0000313" key="2">
    <source>
        <dbReference type="EMBL" id="GAC67236.1"/>
    </source>
</evidence>
<comment type="caution">
    <text evidence="2">The sequence shown here is derived from an EMBL/GenBank/DDBJ whole genome shotgun (WGS) entry which is preliminary data.</text>
</comment>